<dbReference type="AlphaFoldDB" id="A0ABD3NBI5"/>
<dbReference type="SMART" id="SM00886">
    <property type="entry name" value="Dabb"/>
    <property type="match status" value="1"/>
</dbReference>
<dbReference type="Gene3D" id="3.30.70.100">
    <property type="match status" value="1"/>
</dbReference>
<proteinExistence type="predicted"/>
<reference evidence="2 3" key="1">
    <citation type="submission" date="2024-10" db="EMBL/GenBank/DDBJ databases">
        <title>Updated reference genomes for cyclostephanoid diatoms.</title>
        <authorList>
            <person name="Roberts W.R."/>
            <person name="Alverson A.J."/>
        </authorList>
    </citation>
    <scope>NUCLEOTIDE SEQUENCE [LARGE SCALE GENOMIC DNA]</scope>
    <source>
        <strain evidence="2 3">AJA010-31</strain>
    </source>
</reference>
<evidence type="ECO:0000259" key="1">
    <source>
        <dbReference type="PROSITE" id="PS51502"/>
    </source>
</evidence>
<accession>A0ABD3NBI5</accession>
<evidence type="ECO:0000313" key="2">
    <source>
        <dbReference type="EMBL" id="KAL3773434.1"/>
    </source>
</evidence>
<comment type="caution">
    <text evidence="2">The sequence shown here is derived from an EMBL/GenBank/DDBJ whole genome shotgun (WGS) entry which is preliminary data.</text>
</comment>
<dbReference type="Proteomes" id="UP001530400">
    <property type="component" value="Unassembled WGS sequence"/>
</dbReference>
<dbReference type="InterPro" id="IPR013097">
    <property type="entry name" value="Dabb"/>
</dbReference>
<feature type="domain" description="Stress-response A/B barrel" evidence="1">
    <location>
        <begin position="5"/>
        <end position="104"/>
    </location>
</feature>
<gene>
    <name evidence="2" type="ORF">ACHAWO_004879</name>
</gene>
<sequence>MRRVLQHVVIFKLNATFTDELTASAITQLEAVVKANEGIIAASFGANETSLYDTYKPHTGGFTHTLIVTFVDERALKFYDTEAEHIKLGGIVIPHMKEAVATDTWIDTYPD</sequence>
<keyword evidence="3" id="KW-1185">Reference proteome</keyword>
<evidence type="ECO:0000313" key="3">
    <source>
        <dbReference type="Proteomes" id="UP001530400"/>
    </source>
</evidence>
<dbReference type="EMBL" id="JALLPJ020001234">
    <property type="protein sequence ID" value="KAL3773434.1"/>
    <property type="molecule type" value="Genomic_DNA"/>
</dbReference>
<protein>
    <recommendedName>
        <fullName evidence="1">Stress-response A/B barrel domain-containing protein</fullName>
    </recommendedName>
</protein>
<dbReference type="PROSITE" id="PS51502">
    <property type="entry name" value="S_R_A_B_BARREL"/>
    <property type="match status" value="1"/>
</dbReference>
<dbReference type="InterPro" id="IPR011008">
    <property type="entry name" value="Dimeric_a/b-barrel"/>
</dbReference>
<dbReference type="Pfam" id="PF07876">
    <property type="entry name" value="Dabb"/>
    <property type="match status" value="1"/>
</dbReference>
<dbReference type="SUPFAM" id="SSF54909">
    <property type="entry name" value="Dimeric alpha+beta barrel"/>
    <property type="match status" value="1"/>
</dbReference>
<organism evidence="2 3">
    <name type="scientific">Cyclotella atomus</name>
    <dbReference type="NCBI Taxonomy" id="382360"/>
    <lineage>
        <taxon>Eukaryota</taxon>
        <taxon>Sar</taxon>
        <taxon>Stramenopiles</taxon>
        <taxon>Ochrophyta</taxon>
        <taxon>Bacillariophyta</taxon>
        <taxon>Coscinodiscophyceae</taxon>
        <taxon>Thalassiosirophycidae</taxon>
        <taxon>Stephanodiscales</taxon>
        <taxon>Stephanodiscaceae</taxon>
        <taxon>Cyclotella</taxon>
    </lineage>
</organism>
<name>A0ABD3NBI5_9STRA</name>